<keyword evidence="3" id="KW-1185">Reference proteome</keyword>
<evidence type="ECO:0000313" key="2">
    <source>
        <dbReference type="EMBL" id="KAH3861288.1"/>
    </source>
</evidence>
<name>A0A9D4LPC9_DREPO</name>
<dbReference type="Proteomes" id="UP000828390">
    <property type="component" value="Unassembled WGS sequence"/>
</dbReference>
<proteinExistence type="predicted"/>
<sequence length="286" mass="31964">MFADNPGISKPGRVPVVQSKMKPDDAQSANHQLMQSYEMNRLNISEPLSGRVTKLLHKYRLDRPSFKVPCLHSFMAVSENESTDEGDFSEVLMKEGLLCIQSGQNVSNALGTSNHNMKTSGKARSSSSMPVKDGTRSYTTTGRSLLNPYVYIENIDHMLMVTKQQSNRAACKKIENSHRYKGISKSGRVPVVQSKMKPDDAQSANHQLMQSSDMNRLKISKPLSGQVTTLLHKYRLDRPSVFPCQICIVTSCRRAQCDLNPAEDFSSAINPQARDTMWITMGLYLT</sequence>
<evidence type="ECO:0000256" key="1">
    <source>
        <dbReference type="SAM" id="MobiDB-lite"/>
    </source>
</evidence>
<comment type="caution">
    <text evidence="2">The sequence shown here is derived from an EMBL/GenBank/DDBJ whole genome shotgun (WGS) entry which is preliminary data.</text>
</comment>
<feature type="compositionally biased region" description="Polar residues" evidence="1">
    <location>
        <begin position="110"/>
        <end position="129"/>
    </location>
</feature>
<organism evidence="2 3">
    <name type="scientific">Dreissena polymorpha</name>
    <name type="common">Zebra mussel</name>
    <name type="synonym">Mytilus polymorpha</name>
    <dbReference type="NCBI Taxonomy" id="45954"/>
    <lineage>
        <taxon>Eukaryota</taxon>
        <taxon>Metazoa</taxon>
        <taxon>Spiralia</taxon>
        <taxon>Lophotrochozoa</taxon>
        <taxon>Mollusca</taxon>
        <taxon>Bivalvia</taxon>
        <taxon>Autobranchia</taxon>
        <taxon>Heteroconchia</taxon>
        <taxon>Euheterodonta</taxon>
        <taxon>Imparidentia</taxon>
        <taxon>Neoheterodontei</taxon>
        <taxon>Myida</taxon>
        <taxon>Dreissenoidea</taxon>
        <taxon>Dreissenidae</taxon>
        <taxon>Dreissena</taxon>
    </lineage>
</organism>
<dbReference type="AlphaFoldDB" id="A0A9D4LPC9"/>
<gene>
    <name evidence="2" type="ORF">DPMN_024215</name>
</gene>
<dbReference type="EMBL" id="JAIWYP010000002">
    <property type="protein sequence ID" value="KAH3861288.1"/>
    <property type="molecule type" value="Genomic_DNA"/>
</dbReference>
<reference evidence="2" key="2">
    <citation type="submission" date="2020-11" db="EMBL/GenBank/DDBJ databases">
        <authorList>
            <person name="McCartney M.A."/>
            <person name="Auch B."/>
            <person name="Kono T."/>
            <person name="Mallez S."/>
            <person name="Becker A."/>
            <person name="Gohl D.M."/>
            <person name="Silverstein K.A.T."/>
            <person name="Koren S."/>
            <person name="Bechman K.B."/>
            <person name="Herman A."/>
            <person name="Abrahante J.E."/>
            <person name="Garbe J."/>
        </authorList>
    </citation>
    <scope>NUCLEOTIDE SEQUENCE</scope>
    <source>
        <strain evidence="2">Duluth1</strain>
        <tissue evidence="2">Whole animal</tissue>
    </source>
</reference>
<reference evidence="2" key="1">
    <citation type="journal article" date="2019" name="bioRxiv">
        <title>The Genome of the Zebra Mussel, Dreissena polymorpha: A Resource for Invasive Species Research.</title>
        <authorList>
            <person name="McCartney M.A."/>
            <person name="Auch B."/>
            <person name="Kono T."/>
            <person name="Mallez S."/>
            <person name="Zhang Y."/>
            <person name="Obille A."/>
            <person name="Becker A."/>
            <person name="Abrahante J.E."/>
            <person name="Garbe J."/>
            <person name="Badalamenti J.P."/>
            <person name="Herman A."/>
            <person name="Mangelson H."/>
            <person name="Liachko I."/>
            <person name="Sullivan S."/>
            <person name="Sone E.D."/>
            <person name="Koren S."/>
            <person name="Silverstein K.A.T."/>
            <person name="Beckman K.B."/>
            <person name="Gohl D.M."/>
        </authorList>
    </citation>
    <scope>NUCLEOTIDE SEQUENCE</scope>
    <source>
        <strain evidence="2">Duluth1</strain>
        <tissue evidence="2">Whole animal</tissue>
    </source>
</reference>
<evidence type="ECO:0000313" key="3">
    <source>
        <dbReference type="Proteomes" id="UP000828390"/>
    </source>
</evidence>
<protein>
    <submittedName>
        <fullName evidence="2">Uncharacterized protein</fullName>
    </submittedName>
</protein>
<accession>A0A9D4LPC9</accession>
<feature type="region of interest" description="Disordered" evidence="1">
    <location>
        <begin position="110"/>
        <end position="139"/>
    </location>
</feature>